<keyword evidence="2" id="KW-1185">Reference proteome</keyword>
<dbReference type="AlphaFoldDB" id="N1R8D8"/>
<gene>
    <name evidence="1" type="ORF">FOC4_g10014545</name>
</gene>
<dbReference type="Proteomes" id="UP000016929">
    <property type="component" value="Unassembled WGS sequence"/>
</dbReference>
<dbReference type="EMBL" id="KB726996">
    <property type="protein sequence ID" value="EMT61484.1"/>
    <property type="molecule type" value="Genomic_DNA"/>
</dbReference>
<evidence type="ECO:0000313" key="2">
    <source>
        <dbReference type="Proteomes" id="UP000016929"/>
    </source>
</evidence>
<organism evidence="1 2">
    <name type="scientific">Fusarium oxysporum f. sp. cubense (strain race 4)</name>
    <name type="common">Panama disease fungus</name>
    <dbReference type="NCBI Taxonomy" id="2502994"/>
    <lineage>
        <taxon>Eukaryota</taxon>
        <taxon>Fungi</taxon>
        <taxon>Dikarya</taxon>
        <taxon>Ascomycota</taxon>
        <taxon>Pezizomycotina</taxon>
        <taxon>Sordariomycetes</taxon>
        <taxon>Hypocreomycetidae</taxon>
        <taxon>Hypocreales</taxon>
        <taxon>Nectriaceae</taxon>
        <taxon>Fusarium</taxon>
        <taxon>Fusarium oxysporum species complex</taxon>
    </lineage>
</organism>
<name>N1R8D8_FUSC4</name>
<evidence type="ECO:0000313" key="1">
    <source>
        <dbReference type="EMBL" id="EMT61484.1"/>
    </source>
</evidence>
<protein>
    <submittedName>
        <fullName evidence="1">Uncharacterized protein</fullName>
    </submittedName>
</protein>
<reference evidence="2" key="2">
    <citation type="journal article" date="2014" name="PLoS ONE">
        <title>Genome and Transcriptome Analysis of the Fungal Pathogen Fusarium oxysporum f. sp. cubense Causing Banana Vascular Wilt Disease.</title>
        <authorList>
            <person name="Guo L."/>
            <person name="Han L."/>
            <person name="Yang L."/>
            <person name="Zeng H."/>
            <person name="Fan D."/>
            <person name="Zhu Y."/>
            <person name="Feng Y."/>
            <person name="Wang G."/>
            <person name="Peng C."/>
            <person name="Jiang X."/>
            <person name="Zhou D."/>
            <person name="Ni P."/>
            <person name="Liang C."/>
            <person name="Liu L."/>
            <person name="Wang J."/>
            <person name="Mao C."/>
            <person name="Fang X."/>
            <person name="Peng M."/>
            <person name="Huang J."/>
        </authorList>
    </citation>
    <scope>NUCLEOTIDE SEQUENCE [LARGE SCALE GENOMIC DNA]</scope>
    <source>
        <strain evidence="2">race 4</strain>
    </source>
</reference>
<proteinExistence type="predicted"/>
<reference evidence="2" key="1">
    <citation type="submission" date="2012-09" db="EMBL/GenBank/DDBJ databases">
        <title>Genome sequencing and comparative transcriptomics of race 1 and race 4 of banana pathogen: Fusarium oxysporum f. sp. cubense.</title>
        <authorList>
            <person name="Fang X."/>
            <person name="Huang J."/>
        </authorList>
    </citation>
    <scope>NUCLEOTIDE SEQUENCE [LARGE SCALE GENOMIC DNA]</scope>
    <source>
        <strain evidence="2">race 4</strain>
    </source>
</reference>
<dbReference type="HOGENOM" id="CLU_2904226_0_0_1"/>
<sequence>MRILAWLGCRQNHFLYPLDFQLYAVSRMVGNTSPRVSRRLVKKKNPQPCNFLSIAMAMRRNL</sequence>
<accession>N1R8D8</accession>